<sequence length="64" mass="7655">MVRKTLEYLRHRNACDDIGKYEYSFSRGDISELYDVEEHLRETTVQEYLEKQGGKQFSIAEYTD</sequence>
<accession>A0ABD5PK84</accession>
<evidence type="ECO:0000313" key="1">
    <source>
        <dbReference type="EMBL" id="MFC4540436.1"/>
    </source>
</evidence>
<comment type="caution">
    <text evidence="1">The sequence shown here is derived from an EMBL/GenBank/DDBJ whole genome shotgun (WGS) entry which is preliminary data.</text>
</comment>
<protein>
    <submittedName>
        <fullName evidence="1">Uncharacterized protein</fullName>
    </submittedName>
</protein>
<keyword evidence="2" id="KW-1185">Reference proteome</keyword>
<dbReference type="RefSeq" id="WP_250142481.1">
    <property type="nucleotide sequence ID" value="NZ_JALIQP010000007.1"/>
</dbReference>
<gene>
    <name evidence="1" type="ORF">ACFO5R_00625</name>
</gene>
<name>A0ABD5PK84_9EURY</name>
<dbReference type="EMBL" id="JBHSFA010000001">
    <property type="protein sequence ID" value="MFC4540436.1"/>
    <property type="molecule type" value="Genomic_DNA"/>
</dbReference>
<organism evidence="1 2">
    <name type="scientific">Halosolutus amylolyticus</name>
    <dbReference type="NCBI Taxonomy" id="2932267"/>
    <lineage>
        <taxon>Archaea</taxon>
        <taxon>Methanobacteriati</taxon>
        <taxon>Methanobacteriota</taxon>
        <taxon>Stenosarchaea group</taxon>
        <taxon>Halobacteria</taxon>
        <taxon>Halobacteriales</taxon>
        <taxon>Natrialbaceae</taxon>
        <taxon>Halosolutus</taxon>
    </lineage>
</organism>
<dbReference type="AlphaFoldDB" id="A0ABD5PK84"/>
<dbReference type="Proteomes" id="UP001595898">
    <property type="component" value="Unassembled WGS sequence"/>
</dbReference>
<evidence type="ECO:0000313" key="2">
    <source>
        <dbReference type="Proteomes" id="UP001595898"/>
    </source>
</evidence>
<proteinExistence type="predicted"/>
<reference evidence="1 2" key="1">
    <citation type="journal article" date="2019" name="Int. J. Syst. Evol. Microbiol.">
        <title>The Global Catalogue of Microorganisms (GCM) 10K type strain sequencing project: providing services to taxonomists for standard genome sequencing and annotation.</title>
        <authorList>
            <consortium name="The Broad Institute Genomics Platform"/>
            <consortium name="The Broad Institute Genome Sequencing Center for Infectious Disease"/>
            <person name="Wu L."/>
            <person name="Ma J."/>
        </authorList>
    </citation>
    <scope>NUCLEOTIDE SEQUENCE [LARGE SCALE GENOMIC DNA]</scope>
    <source>
        <strain evidence="1 2">WLHS5</strain>
    </source>
</reference>